<dbReference type="AlphaFoldDB" id="A0A2K9EBJ1"/>
<dbReference type="KEGG" id="hsc:HVS_03075"/>
<evidence type="ECO:0000313" key="3">
    <source>
        <dbReference type="Proteomes" id="UP000233534"/>
    </source>
</evidence>
<organism evidence="2 3">
    <name type="scientific">Acetivibrio saccincola</name>
    <dbReference type="NCBI Taxonomy" id="1677857"/>
    <lineage>
        <taxon>Bacteria</taxon>
        <taxon>Bacillati</taxon>
        <taxon>Bacillota</taxon>
        <taxon>Clostridia</taxon>
        <taxon>Eubacteriales</taxon>
        <taxon>Oscillospiraceae</taxon>
        <taxon>Acetivibrio</taxon>
    </lineage>
</organism>
<feature type="region of interest" description="Disordered" evidence="1">
    <location>
        <begin position="44"/>
        <end position="67"/>
    </location>
</feature>
<proteinExistence type="predicted"/>
<reference evidence="2 3" key="1">
    <citation type="submission" date="2017-12" db="EMBL/GenBank/DDBJ databases">
        <title>Complete genome sequence of Herbivorax saccincola GGR1, a novel Cellulosome-producing hydrolytic bacterium in a thermophilic biogas plant, established by Illumina and Nanopore MinION sequencing.</title>
        <authorList>
            <person name="Pechtl A."/>
            <person name="Ruckert C."/>
            <person name="Koeck D.E."/>
            <person name="Maus I."/>
            <person name="Winkler A."/>
            <person name="Kalinowski J."/>
            <person name="Puhler A."/>
            <person name="Schwarz W.W."/>
            <person name="Zverlov V.V."/>
            <person name="Schluter A."/>
            <person name="Liebl W."/>
        </authorList>
    </citation>
    <scope>NUCLEOTIDE SEQUENCE [LARGE SCALE GENOMIC DNA]</scope>
    <source>
        <strain evidence="3">SR1</strain>
    </source>
</reference>
<name>A0A2K9EBJ1_9FIRM</name>
<dbReference type="RefSeq" id="WP_101299073.1">
    <property type="nucleotide sequence ID" value="NZ_CP025197.1"/>
</dbReference>
<protein>
    <submittedName>
        <fullName evidence="2">Uncharacterized protein</fullName>
    </submittedName>
</protein>
<evidence type="ECO:0000313" key="2">
    <source>
        <dbReference type="EMBL" id="AUG56565.1"/>
    </source>
</evidence>
<dbReference type="Proteomes" id="UP000233534">
    <property type="component" value="Chromosome"/>
</dbReference>
<keyword evidence="3" id="KW-1185">Reference proteome</keyword>
<dbReference type="EMBL" id="CP025197">
    <property type="protein sequence ID" value="AUG56565.1"/>
    <property type="molecule type" value="Genomic_DNA"/>
</dbReference>
<accession>A0A2K9EBJ1</accession>
<evidence type="ECO:0000256" key="1">
    <source>
        <dbReference type="SAM" id="MobiDB-lite"/>
    </source>
</evidence>
<gene>
    <name evidence="2" type="ORF">HVS_03075</name>
</gene>
<sequence>MKKKGYSYEIIDVAKDFIPTIRKRMIIDDEAIDIYLFNSNKEMENESSNIDRGGASYSNGSESVYVV</sequence>
<feature type="compositionally biased region" description="Polar residues" evidence="1">
    <location>
        <begin position="56"/>
        <end position="67"/>
    </location>
</feature>